<reference evidence="1" key="1">
    <citation type="submission" date="2022-03" db="EMBL/GenBank/DDBJ databases">
        <title>Genomic Encyclopedia of Type Strains, Phase III (KMG-III): the genomes of soil and plant-associated and newly described type strains.</title>
        <authorList>
            <person name="Whitman W."/>
        </authorList>
    </citation>
    <scope>NUCLEOTIDE SEQUENCE</scope>
    <source>
        <strain evidence="1">ANL 6-2</strain>
    </source>
</reference>
<comment type="caution">
    <text evidence="1">The sequence shown here is derived from an EMBL/GenBank/DDBJ whole genome shotgun (WGS) entry which is preliminary data.</text>
</comment>
<dbReference type="EMBL" id="JALJXV010000008">
    <property type="protein sequence ID" value="MCP1676191.1"/>
    <property type="molecule type" value="Genomic_DNA"/>
</dbReference>
<sequence length="174" mass="19512">MPTLIKSRRLVDEGDAWRILEQDEPLPESDAIILPWDRWILEWPGLAERKPDTLGILVDGDVPIQELGPQASRVAMIALSFPTLADGRCYSHARLLRSVYGYRGELRAVGDVQHDQLSYMERVGIDSFLFAGDSSEATEALAAFDAFSAHYQNDEAPRLPRFKRRVSATTPVES</sequence>
<dbReference type="AlphaFoldDB" id="A0AAE3KCX0"/>
<dbReference type="RefSeq" id="WP_253481293.1">
    <property type="nucleotide sequence ID" value="NZ_JALJXV010000008.1"/>
</dbReference>
<proteinExistence type="predicted"/>
<dbReference type="Proteomes" id="UP001205843">
    <property type="component" value="Unassembled WGS sequence"/>
</dbReference>
<gene>
    <name evidence="1" type="ORF">J2T57_003350</name>
</gene>
<protein>
    <submittedName>
        <fullName evidence="1">Uncharacterized protein (DUF934 family)</fullName>
    </submittedName>
</protein>
<evidence type="ECO:0000313" key="1">
    <source>
        <dbReference type="EMBL" id="MCP1676191.1"/>
    </source>
</evidence>
<name>A0AAE3KCX0_9GAMM</name>
<organism evidence="1 2">
    <name type="scientific">Natronocella acetinitrilica</name>
    <dbReference type="NCBI Taxonomy" id="414046"/>
    <lineage>
        <taxon>Bacteria</taxon>
        <taxon>Pseudomonadati</taxon>
        <taxon>Pseudomonadota</taxon>
        <taxon>Gammaproteobacteria</taxon>
        <taxon>Chromatiales</taxon>
        <taxon>Ectothiorhodospiraceae</taxon>
        <taxon>Natronocella</taxon>
    </lineage>
</organism>
<evidence type="ECO:0000313" key="2">
    <source>
        <dbReference type="Proteomes" id="UP001205843"/>
    </source>
</evidence>
<dbReference type="InterPro" id="IPR008318">
    <property type="entry name" value="UCP030820"/>
</dbReference>
<dbReference type="Pfam" id="PF06073">
    <property type="entry name" value="DUF934"/>
    <property type="match status" value="1"/>
</dbReference>
<dbReference type="PIRSF" id="PIRSF030820">
    <property type="entry name" value="UCP030820"/>
    <property type="match status" value="1"/>
</dbReference>
<accession>A0AAE3KCX0</accession>
<keyword evidence="2" id="KW-1185">Reference proteome</keyword>